<dbReference type="EMBL" id="CM029043">
    <property type="protein sequence ID" value="KAG2608785.1"/>
    <property type="molecule type" value="Genomic_DNA"/>
</dbReference>
<dbReference type="SUPFAM" id="SSF57850">
    <property type="entry name" value="RING/U-box"/>
    <property type="match status" value="1"/>
</dbReference>
<keyword evidence="7" id="KW-0175">Coiled coil</keyword>
<comment type="pathway">
    <text evidence="2">Protein modification; protein ubiquitination.</text>
</comment>
<evidence type="ECO:0000256" key="3">
    <source>
        <dbReference type="ARBA" id="ARBA00012483"/>
    </source>
</evidence>
<dbReference type="FunFam" id="1.25.10.10:FF:000082">
    <property type="entry name" value="RING-type E3 ubiquitin transferase"/>
    <property type="match status" value="1"/>
</dbReference>
<comment type="catalytic activity">
    <reaction evidence="1">
        <text>S-ubiquitinyl-[E2 ubiquitin-conjugating enzyme]-L-cysteine + [acceptor protein]-L-lysine = [E2 ubiquitin-conjugating enzyme]-L-cysteine + N(6)-ubiquitinyl-[acceptor protein]-L-lysine.</text>
        <dbReference type="EC" id="2.3.2.27"/>
    </reaction>
</comment>
<evidence type="ECO:0000313" key="10">
    <source>
        <dbReference type="EMBL" id="KAG2608785.1"/>
    </source>
</evidence>
<comment type="caution">
    <text evidence="10">The sequence shown here is derived from an EMBL/GenBank/DDBJ whole genome shotgun (WGS) entry which is preliminary data.</text>
</comment>
<gene>
    <name evidence="10" type="ORF">PVAP13_4KG012762</name>
</gene>
<evidence type="ECO:0000256" key="1">
    <source>
        <dbReference type="ARBA" id="ARBA00000900"/>
    </source>
</evidence>
<dbReference type="Pfam" id="PF04564">
    <property type="entry name" value="U-box"/>
    <property type="match status" value="1"/>
</dbReference>
<protein>
    <recommendedName>
        <fullName evidence="3">RING-type E3 ubiquitin transferase</fullName>
        <ecNumber evidence="3">2.3.2.27</ecNumber>
    </recommendedName>
</protein>
<dbReference type="SMART" id="SM00185">
    <property type="entry name" value="ARM"/>
    <property type="match status" value="5"/>
</dbReference>
<dbReference type="Pfam" id="PF25368">
    <property type="entry name" value="PUB10_N"/>
    <property type="match status" value="1"/>
</dbReference>
<accession>A0A8T0TI26</accession>
<keyword evidence="11" id="KW-1185">Reference proteome</keyword>
<dbReference type="InterPro" id="IPR011989">
    <property type="entry name" value="ARM-like"/>
</dbReference>
<dbReference type="GO" id="GO:0061630">
    <property type="term" value="F:ubiquitin protein ligase activity"/>
    <property type="evidence" value="ECO:0007669"/>
    <property type="project" value="UniProtKB-EC"/>
</dbReference>
<evidence type="ECO:0000313" key="11">
    <source>
        <dbReference type="Proteomes" id="UP000823388"/>
    </source>
</evidence>
<keyword evidence="6" id="KW-0833">Ubl conjugation pathway</keyword>
<dbReference type="InterPro" id="IPR057623">
    <property type="entry name" value="PUB12-19-like_N"/>
</dbReference>
<evidence type="ECO:0000256" key="2">
    <source>
        <dbReference type="ARBA" id="ARBA00004906"/>
    </source>
</evidence>
<dbReference type="FunFam" id="3.30.40.10:FF:000292">
    <property type="entry name" value="RING-type E3 ubiquitin transferase"/>
    <property type="match status" value="1"/>
</dbReference>
<dbReference type="InterPro" id="IPR000225">
    <property type="entry name" value="Armadillo"/>
</dbReference>
<evidence type="ECO:0000259" key="9">
    <source>
        <dbReference type="PROSITE" id="PS51698"/>
    </source>
</evidence>
<dbReference type="PROSITE" id="PS50176">
    <property type="entry name" value="ARM_REPEAT"/>
    <property type="match status" value="1"/>
</dbReference>
<dbReference type="InterPro" id="IPR016024">
    <property type="entry name" value="ARM-type_fold"/>
</dbReference>
<dbReference type="InterPro" id="IPR003613">
    <property type="entry name" value="Ubox_domain"/>
</dbReference>
<dbReference type="Pfam" id="PF25598">
    <property type="entry name" value="ARM_PUB"/>
    <property type="match status" value="1"/>
</dbReference>
<dbReference type="CDD" id="cd16664">
    <property type="entry name" value="RING-Ubox_PUB"/>
    <property type="match status" value="1"/>
</dbReference>
<dbReference type="GO" id="GO:0016567">
    <property type="term" value="P:protein ubiquitination"/>
    <property type="evidence" value="ECO:0007669"/>
    <property type="project" value="InterPro"/>
</dbReference>
<feature type="domain" description="U-box" evidence="9">
    <location>
        <begin position="299"/>
        <end position="373"/>
    </location>
</feature>
<dbReference type="PROSITE" id="PS51698">
    <property type="entry name" value="U_BOX"/>
    <property type="match status" value="1"/>
</dbReference>
<dbReference type="PANTHER" id="PTHR23315">
    <property type="entry name" value="U BOX DOMAIN-CONTAINING"/>
    <property type="match status" value="1"/>
</dbReference>
<name>A0A8T0TI26_PANVG</name>
<feature type="repeat" description="ARM" evidence="8">
    <location>
        <begin position="437"/>
        <end position="479"/>
    </location>
</feature>
<dbReference type="InterPro" id="IPR045210">
    <property type="entry name" value="RING-Ubox_PUB"/>
</dbReference>
<dbReference type="InterPro" id="IPR058678">
    <property type="entry name" value="ARM_PUB"/>
</dbReference>
<evidence type="ECO:0000256" key="6">
    <source>
        <dbReference type="ARBA" id="ARBA00022786"/>
    </source>
</evidence>
<evidence type="ECO:0000256" key="7">
    <source>
        <dbReference type="ARBA" id="ARBA00023054"/>
    </source>
</evidence>
<dbReference type="SMART" id="SM00504">
    <property type="entry name" value="Ubox"/>
    <property type="match status" value="1"/>
</dbReference>
<dbReference type="AlphaFoldDB" id="A0A8T0TI26"/>
<dbReference type="InterPro" id="IPR013083">
    <property type="entry name" value="Znf_RING/FYVE/PHD"/>
</dbReference>
<reference evidence="10" key="1">
    <citation type="submission" date="2020-05" db="EMBL/GenBank/DDBJ databases">
        <title>WGS assembly of Panicum virgatum.</title>
        <authorList>
            <person name="Lovell J.T."/>
            <person name="Jenkins J."/>
            <person name="Shu S."/>
            <person name="Juenger T.E."/>
            <person name="Schmutz J."/>
        </authorList>
    </citation>
    <scope>NUCLEOTIDE SEQUENCE</scope>
    <source>
        <strain evidence="10">AP13</strain>
    </source>
</reference>
<sequence length="676" mass="72533">MKDEGSNAKLTLSPEGIGIGILARGGEERARGETGEGGGGVIQFNSIQFNCFGSDLDFAPAPPSAGRLSPTTAAAEAMPARVAAEIAALPEPRGPMRRLCGDLARRIRLLAPLLQQLQGALPLADALGAARDLLRAVHDGSKIYQAMRGDGLLDRFASVNRQIQLALDALPYHTFDMPEEVQEQVALVHSQFKRAATRTDPPDVQLSKDISSALADKTFDPLVFTRISEKLQLQTMADIKKESVALHEMVISSGGEPDGCVEEMSSLLKKLKDCVITEKAPTPETLTARSASIKHTSPIIPDEFRCPISLELMQDPVIVSSGQTYERSCIQKWLDSGHKTCPKTQQPLSHTSLTPNFVLKSLIAQWCEANGIELPKNKANSRDRKSAKSSDYDHAGLVSLMTRLRGGNQYEQRAAAGEIRLLAKRNVNNRICIAEAGAIPLLVNLLSSSDPRTQEHAVTALLNLSIHENNKASIVASHAIPKIVEVLKTGSMEARENAAATLFSLSVVDENKVTIGGAGAIPPLINLLCDGSPRGKKDAATAIFNLCIYQGNKIRVVKAGIVIHLMNFLVDPTGGMTDEALTLLAILAGNPEARAVIAQSDPIPPLVEVIKTGSPRNRENAAAILWSLCCADVEQTRAAKAAGAEDALKELLESGTDRAKRKSSSILELMRQAEEA</sequence>
<dbReference type="Gene3D" id="1.25.10.10">
    <property type="entry name" value="Leucine-rich Repeat Variant"/>
    <property type="match status" value="2"/>
</dbReference>
<dbReference type="Gene3D" id="3.30.40.10">
    <property type="entry name" value="Zinc/RING finger domain, C3HC4 (zinc finger)"/>
    <property type="match status" value="1"/>
</dbReference>
<proteinExistence type="predicted"/>
<evidence type="ECO:0000256" key="4">
    <source>
        <dbReference type="ARBA" id="ARBA00022679"/>
    </source>
</evidence>
<evidence type="ECO:0000256" key="5">
    <source>
        <dbReference type="ARBA" id="ARBA00022737"/>
    </source>
</evidence>
<evidence type="ECO:0000256" key="8">
    <source>
        <dbReference type="PROSITE-ProRule" id="PRU00259"/>
    </source>
</evidence>
<dbReference type="SUPFAM" id="SSF48371">
    <property type="entry name" value="ARM repeat"/>
    <property type="match status" value="1"/>
</dbReference>
<keyword evidence="5" id="KW-0677">Repeat</keyword>
<dbReference type="Proteomes" id="UP000823388">
    <property type="component" value="Chromosome 4K"/>
</dbReference>
<keyword evidence="4" id="KW-0808">Transferase</keyword>
<dbReference type="PANTHER" id="PTHR23315:SF111">
    <property type="entry name" value="U-BOX DOMAIN-CONTAINING PROTEIN 14"/>
    <property type="match status" value="1"/>
</dbReference>
<organism evidence="10 11">
    <name type="scientific">Panicum virgatum</name>
    <name type="common">Blackwell switchgrass</name>
    <dbReference type="NCBI Taxonomy" id="38727"/>
    <lineage>
        <taxon>Eukaryota</taxon>
        <taxon>Viridiplantae</taxon>
        <taxon>Streptophyta</taxon>
        <taxon>Embryophyta</taxon>
        <taxon>Tracheophyta</taxon>
        <taxon>Spermatophyta</taxon>
        <taxon>Magnoliopsida</taxon>
        <taxon>Liliopsida</taxon>
        <taxon>Poales</taxon>
        <taxon>Poaceae</taxon>
        <taxon>PACMAD clade</taxon>
        <taxon>Panicoideae</taxon>
        <taxon>Panicodae</taxon>
        <taxon>Paniceae</taxon>
        <taxon>Panicinae</taxon>
        <taxon>Panicum</taxon>
        <taxon>Panicum sect. Hiantes</taxon>
    </lineage>
</organism>
<dbReference type="EC" id="2.3.2.27" evidence="3"/>